<feature type="domain" description="Methionyl/Valyl/Leucyl/Isoleucyl-tRNA synthetase anticodon-binding" evidence="10">
    <location>
        <begin position="687"/>
        <end position="836"/>
    </location>
</feature>
<dbReference type="Proteomes" id="UP000616143">
    <property type="component" value="Unassembled WGS sequence"/>
</dbReference>
<dbReference type="Gene3D" id="3.40.50.620">
    <property type="entry name" value="HUPs"/>
    <property type="match status" value="2"/>
</dbReference>
<dbReference type="EMBL" id="AP018553">
    <property type="protein sequence ID" value="BBD71892.1"/>
    <property type="molecule type" value="Genomic_DNA"/>
</dbReference>
<feature type="domain" description="Aminoacyl-tRNA synthetase class Ia" evidence="9">
    <location>
        <begin position="29"/>
        <end position="639"/>
    </location>
</feature>
<evidence type="ECO:0000256" key="7">
    <source>
        <dbReference type="ARBA" id="ARBA00048359"/>
    </source>
</evidence>
<evidence type="ECO:0000256" key="8">
    <source>
        <dbReference type="NCBIfam" id="TIGR00392"/>
    </source>
</evidence>
<evidence type="ECO:0000256" key="3">
    <source>
        <dbReference type="ARBA" id="ARBA00022741"/>
    </source>
</evidence>
<dbReference type="CDD" id="cd07961">
    <property type="entry name" value="Anticodon_Ia_Ile_ABEc"/>
    <property type="match status" value="1"/>
</dbReference>
<dbReference type="Pfam" id="PF08264">
    <property type="entry name" value="Anticodon_1"/>
    <property type="match status" value="1"/>
</dbReference>
<dbReference type="InterPro" id="IPR009080">
    <property type="entry name" value="tRNAsynth_Ia_anticodon-bd"/>
</dbReference>
<dbReference type="Pfam" id="PF19302">
    <property type="entry name" value="DUF5915"/>
    <property type="match status" value="1"/>
</dbReference>
<dbReference type="Proteomes" id="UP000276741">
    <property type="component" value="Chromosome"/>
</dbReference>
<accession>A0A348B140</accession>
<dbReference type="InterPro" id="IPR002301">
    <property type="entry name" value="Ile-tRNA-ligase"/>
</dbReference>
<dbReference type="InterPro" id="IPR014729">
    <property type="entry name" value="Rossmann-like_a/b/a_fold"/>
</dbReference>
<dbReference type="GO" id="GO:0005737">
    <property type="term" value="C:cytoplasm"/>
    <property type="evidence" value="ECO:0007669"/>
    <property type="project" value="UniProtKB-UniRule"/>
</dbReference>
<comment type="catalytic activity">
    <reaction evidence="7">
        <text>tRNA(Ile) + L-isoleucine + ATP = L-isoleucyl-tRNA(Ile) + AMP + diphosphate</text>
        <dbReference type="Rhea" id="RHEA:11060"/>
        <dbReference type="Rhea" id="RHEA-COMP:9666"/>
        <dbReference type="Rhea" id="RHEA-COMP:9695"/>
        <dbReference type="ChEBI" id="CHEBI:30616"/>
        <dbReference type="ChEBI" id="CHEBI:33019"/>
        <dbReference type="ChEBI" id="CHEBI:58045"/>
        <dbReference type="ChEBI" id="CHEBI:78442"/>
        <dbReference type="ChEBI" id="CHEBI:78528"/>
        <dbReference type="ChEBI" id="CHEBI:456215"/>
        <dbReference type="EC" id="6.1.1.5"/>
    </reaction>
</comment>
<evidence type="ECO:0000259" key="9">
    <source>
        <dbReference type="Pfam" id="PF00133"/>
    </source>
</evidence>
<dbReference type="GO" id="GO:0000049">
    <property type="term" value="F:tRNA binding"/>
    <property type="evidence" value="ECO:0007669"/>
    <property type="project" value="InterPro"/>
</dbReference>
<evidence type="ECO:0000256" key="2">
    <source>
        <dbReference type="ARBA" id="ARBA00022598"/>
    </source>
</evidence>
<keyword evidence="3" id="KW-0547">Nucleotide-binding</keyword>
<dbReference type="GO" id="GO:0002161">
    <property type="term" value="F:aminoacyl-tRNA deacylase activity"/>
    <property type="evidence" value="ECO:0007669"/>
    <property type="project" value="InterPro"/>
</dbReference>
<reference evidence="12" key="1">
    <citation type="journal article" date="2014" name="Int. J. Syst. Evol. Microbiol.">
        <title>Complete genome sequence of Corynebacterium casei LMG S-19264T (=DSM 44701T), isolated from a smear-ripened cheese.</title>
        <authorList>
            <consortium name="US DOE Joint Genome Institute (JGI-PGF)"/>
            <person name="Walter F."/>
            <person name="Albersmeier A."/>
            <person name="Kalinowski J."/>
            <person name="Ruckert C."/>
        </authorList>
    </citation>
    <scope>NUCLEOTIDE SEQUENCE</scope>
    <source>
        <strain evidence="12">JCM 31740</strain>
    </source>
</reference>
<keyword evidence="6" id="KW-0030">Aminoacyl-tRNA synthetase</keyword>
<dbReference type="Gene3D" id="3.90.740.10">
    <property type="entry name" value="Valyl/Leucyl/Isoleucyl-tRNA synthetase, editing domain"/>
    <property type="match status" value="1"/>
</dbReference>
<dbReference type="Gene3D" id="1.10.730.10">
    <property type="entry name" value="Isoleucyl-tRNA Synthetase, Domain 1"/>
    <property type="match status" value="1"/>
</dbReference>
<evidence type="ECO:0000256" key="5">
    <source>
        <dbReference type="ARBA" id="ARBA00022917"/>
    </source>
</evidence>
<dbReference type="SUPFAM" id="SSF47323">
    <property type="entry name" value="Anticodon-binding domain of a subclass of class I aminoacyl-tRNA synthetases"/>
    <property type="match status" value="1"/>
</dbReference>
<dbReference type="GO" id="GO:0004822">
    <property type="term" value="F:isoleucine-tRNA ligase activity"/>
    <property type="evidence" value="ECO:0007669"/>
    <property type="project" value="UniProtKB-UniRule"/>
</dbReference>
<reference evidence="13" key="2">
    <citation type="submission" date="2018-04" db="EMBL/GenBank/DDBJ databases">
        <title>Complete genome sequence of Sulfodiicoccus acidiphilus strain HS-1.</title>
        <authorList>
            <person name="Sakai H.D."/>
            <person name="Kurosawa N."/>
        </authorList>
    </citation>
    <scope>NUCLEOTIDE SEQUENCE [LARGE SCALE GENOMIC DNA]</scope>
    <source>
        <strain evidence="13">HS-1</strain>
    </source>
</reference>
<evidence type="ECO:0000313" key="12">
    <source>
        <dbReference type="EMBL" id="GGT91251.1"/>
    </source>
</evidence>
<dbReference type="PANTHER" id="PTHR42780:SF1">
    <property type="entry name" value="ISOLEUCINE--TRNA LIGASE, CYTOPLASMIC"/>
    <property type="match status" value="1"/>
</dbReference>
<sequence>MGNRWFKLSGKAVGSLSNKFDPLEIERQVSEYWEREQIYRKLKTVSSKRAKRFLFLDGPPYTSSPVPHIGTVWNKVLKDSILRFMRLRGLNVWDRPGYDCHGLPIEVAMERKLGIKTKTEIVEKIGVERFVSACSEFAKENAASLSVAFRDVGVFMDWENPYMTLSDEFISRSWRVIKAAHEKGLLERSLHVVSWCPRCQTTLADYETEYKELKDPSIYVKFKVVGEQDLSLLIWTTTPWTIPANVFVMINGEQEYAEVRVGKDRLIIASARVEPVMKEAGVSNYVVVRRFSGKELVGVKYVHPLGDVVPAQAKAEQFHFVIDAGVSVSMDEGTGLVHSAPGHGAEDYEQGLKIGAPVIMLVNEDGTMTSDAGKYAGIQAREASEIVLSDLRSVGALFHSSHIHHNYPTCWRCHTPVLLRATKQWFIKVTKLKEQLKDETGKVNWIPSWAKVRMSNFLDELRDWVISRQRFWGNPLPIWECNDCGHLIVVGDASELASLSSFHPKELHRPWIDEVRLKCPKCGGEATRVPDVADVWFDSSVAFYAQGEWAESDKADLILEGTDQLRGWFFSLLRSGVILTGTSPYRNVLVHGFMLDEQGREMHKSLGNYVEPSAVTSTFGRDVLRLWLLKNIVWEDVKFSFKSLELAKRQLQVVWNTFVFASVYMSLDSFDPTQVKMDPSELTRKEDRWIVSRYNSMLKEFYSDMEQYKVHEAVNRLFDFLVEDVSRFYLRLARKRAWVEGQDKDKLIMYAVLYKVLRGWLILASVVTPYVTEKIYREFVPDPLPSVSMETSPEVEERYIDRNLEESIALAREIAEAGLNARAKGKLKLRWPLKKALVFLTDRTALDKLREVEDIVKSTLNVREIEIVSDQMDVVKLKAHPNPSTLGRDFRTKAKELVTYIESNPYKVAEDIVKFGSHEVELNGVRYLVTRDHVRIGEELAAGLVYAEFDGGAVALSSQVSQEEEEEGIIRDVVRRVQFMRKKLALNVEDNIKLSITPPHERMEALKRWTEYVKSETRSIEVTLGEAAGELVMEWDIEGETFIIGISRA</sequence>
<dbReference type="InterPro" id="IPR023586">
    <property type="entry name" value="Ile-tRNA-ligase_type2"/>
</dbReference>
<dbReference type="SUPFAM" id="SSF50677">
    <property type="entry name" value="ValRS/IleRS/LeuRS editing domain"/>
    <property type="match status" value="1"/>
</dbReference>
<dbReference type="PRINTS" id="PR00984">
    <property type="entry name" value="TRNASYNTHILE"/>
</dbReference>
<dbReference type="Pfam" id="PF00133">
    <property type="entry name" value="tRNA-synt_1"/>
    <property type="match status" value="1"/>
</dbReference>
<reference evidence="11" key="3">
    <citation type="journal article" date="2019" name="BMC Res. Notes">
        <title>Complete genome sequence of the Sulfodiicoccus acidiphilus strain HS-1T, the first crenarchaeon that lacks polB3, isolated from an acidic hot spring in Ohwaku-dani, Hakone, Japan.</title>
        <authorList>
            <person name="Sakai H.D."/>
            <person name="Kurosawa N."/>
        </authorList>
    </citation>
    <scope>NUCLEOTIDE SEQUENCE</scope>
    <source>
        <strain evidence="11">HS-1</strain>
    </source>
</reference>
<reference evidence="12" key="4">
    <citation type="submission" date="2020-09" db="EMBL/GenBank/DDBJ databases">
        <authorList>
            <person name="Sun Q."/>
            <person name="Ohkuma M."/>
        </authorList>
    </citation>
    <scope>NUCLEOTIDE SEQUENCE</scope>
    <source>
        <strain evidence="12">JCM 31740</strain>
    </source>
</reference>
<evidence type="ECO:0000313" key="13">
    <source>
        <dbReference type="Proteomes" id="UP000276741"/>
    </source>
</evidence>
<dbReference type="InterPro" id="IPR002300">
    <property type="entry name" value="aa-tRNA-synth_Ia"/>
</dbReference>
<dbReference type="InterPro" id="IPR033709">
    <property type="entry name" value="Anticodon_Ile_ABEc"/>
</dbReference>
<dbReference type="EC" id="6.1.1.5" evidence="1 8"/>
<dbReference type="GO" id="GO:0006428">
    <property type="term" value="P:isoleucyl-tRNA aminoacylation"/>
    <property type="evidence" value="ECO:0007669"/>
    <property type="project" value="UniProtKB-UniRule"/>
</dbReference>
<dbReference type="OrthoDB" id="30823at2157"/>
<dbReference type="KEGG" id="sacd:HS1genome_0281"/>
<dbReference type="GO" id="GO:0005524">
    <property type="term" value="F:ATP binding"/>
    <property type="evidence" value="ECO:0007669"/>
    <property type="project" value="UniProtKB-KW"/>
</dbReference>
<keyword evidence="5" id="KW-0648">Protein biosynthesis</keyword>
<evidence type="ECO:0000256" key="1">
    <source>
        <dbReference type="ARBA" id="ARBA00013165"/>
    </source>
</evidence>
<dbReference type="InterPro" id="IPR013155">
    <property type="entry name" value="M/V/L/I-tRNA-synth_anticd-bd"/>
</dbReference>
<proteinExistence type="predicted"/>
<evidence type="ECO:0000256" key="4">
    <source>
        <dbReference type="ARBA" id="ARBA00022840"/>
    </source>
</evidence>
<dbReference type="InterPro" id="IPR009008">
    <property type="entry name" value="Val/Leu/Ile-tRNA-synth_edit"/>
</dbReference>
<keyword evidence="4" id="KW-0067">ATP-binding</keyword>
<evidence type="ECO:0000313" key="11">
    <source>
        <dbReference type="EMBL" id="BBD71892.1"/>
    </source>
</evidence>
<dbReference type="EMBL" id="BMQS01000005">
    <property type="protein sequence ID" value="GGT91251.1"/>
    <property type="molecule type" value="Genomic_DNA"/>
</dbReference>
<name>A0A348B140_9CREN</name>
<keyword evidence="2 11" id="KW-0436">Ligase</keyword>
<organism evidence="11 13">
    <name type="scientific">Sulfodiicoccus acidiphilus</name>
    <dbReference type="NCBI Taxonomy" id="1670455"/>
    <lineage>
        <taxon>Archaea</taxon>
        <taxon>Thermoproteota</taxon>
        <taxon>Thermoprotei</taxon>
        <taxon>Sulfolobales</taxon>
        <taxon>Sulfolobaceae</taxon>
        <taxon>Sulfodiicoccus</taxon>
    </lineage>
</organism>
<gene>
    <name evidence="12" type="ORF">GCM10007116_06210</name>
    <name evidence="11" type="ORF">HS1genome_0281</name>
</gene>
<dbReference type="PANTHER" id="PTHR42780">
    <property type="entry name" value="SOLEUCYL-TRNA SYNTHETASE"/>
    <property type="match status" value="1"/>
</dbReference>
<keyword evidence="13" id="KW-1185">Reference proteome</keyword>
<evidence type="ECO:0000256" key="6">
    <source>
        <dbReference type="ARBA" id="ARBA00023146"/>
    </source>
</evidence>
<dbReference type="GeneID" id="38665781"/>
<dbReference type="SUPFAM" id="SSF52374">
    <property type="entry name" value="Nucleotidylyl transferase"/>
    <property type="match status" value="1"/>
</dbReference>
<dbReference type="RefSeq" id="WP_126449200.1">
    <property type="nucleotide sequence ID" value="NZ_AP018553.1"/>
</dbReference>
<dbReference type="NCBIfam" id="TIGR00392">
    <property type="entry name" value="ileS"/>
    <property type="match status" value="1"/>
</dbReference>
<dbReference type="AlphaFoldDB" id="A0A348B140"/>
<protein>
    <recommendedName>
        <fullName evidence="1 8">Isoleucine--tRNA ligase</fullName>
        <ecNumber evidence="1 8">6.1.1.5</ecNumber>
    </recommendedName>
</protein>
<evidence type="ECO:0000259" key="10">
    <source>
        <dbReference type="Pfam" id="PF08264"/>
    </source>
</evidence>